<feature type="compositionally biased region" description="Polar residues" evidence="2">
    <location>
        <begin position="13"/>
        <end position="28"/>
    </location>
</feature>
<feature type="compositionally biased region" description="Basic and acidic residues" evidence="2">
    <location>
        <begin position="510"/>
        <end position="520"/>
    </location>
</feature>
<dbReference type="CDD" id="cd24139">
    <property type="entry name" value="SIP5-like"/>
    <property type="match status" value="1"/>
</dbReference>
<proteinExistence type="inferred from homology"/>
<dbReference type="HOGENOM" id="CLU_009068_2_0_1"/>
<dbReference type="GO" id="GO:0005737">
    <property type="term" value="C:cytoplasm"/>
    <property type="evidence" value="ECO:0007669"/>
    <property type="project" value="TreeGrafter"/>
</dbReference>
<feature type="compositionally biased region" description="Basic and acidic residues" evidence="2">
    <location>
        <begin position="67"/>
        <end position="96"/>
    </location>
</feature>
<name>A0A0B1PIN1_UNCNE</name>
<dbReference type="EMBL" id="JNVN01000075">
    <property type="protein sequence ID" value="KHJ36309.1"/>
    <property type="molecule type" value="Genomic_DNA"/>
</dbReference>
<dbReference type="STRING" id="52586.A0A0B1PIN1"/>
<evidence type="ECO:0000313" key="3">
    <source>
        <dbReference type="EMBL" id="KHJ36309.1"/>
    </source>
</evidence>
<reference evidence="3 4" key="1">
    <citation type="journal article" date="2014" name="BMC Genomics">
        <title>Adaptive genomic structural variation in the grape powdery mildew pathogen, Erysiphe necator.</title>
        <authorList>
            <person name="Jones L."/>
            <person name="Riaz S."/>
            <person name="Morales-Cruz A."/>
            <person name="Amrine K.C."/>
            <person name="McGuire B."/>
            <person name="Gubler W.D."/>
            <person name="Walker M.A."/>
            <person name="Cantu D."/>
        </authorList>
    </citation>
    <scope>NUCLEOTIDE SEQUENCE [LARGE SCALE GENOMIC DNA]</scope>
    <source>
        <strain evidence="4">c</strain>
    </source>
</reference>
<dbReference type="InterPro" id="IPR039301">
    <property type="entry name" value="Sip5/DA2"/>
</dbReference>
<evidence type="ECO:0000313" key="4">
    <source>
        <dbReference type="Proteomes" id="UP000030854"/>
    </source>
</evidence>
<accession>A0A0B1PIN1</accession>
<protein>
    <submittedName>
        <fullName evidence="3">Putative c2h2 zinc finger protein</fullName>
    </submittedName>
</protein>
<feature type="region of interest" description="Disordered" evidence="2">
    <location>
        <begin position="1"/>
        <end position="96"/>
    </location>
</feature>
<dbReference type="OMA" id="FSTSWAE"/>
<comment type="similarity">
    <text evidence="1">Belongs to the SIP5 family.</text>
</comment>
<dbReference type="AlphaFoldDB" id="A0A0B1PIN1"/>
<evidence type="ECO:0000256" key="2">
    <source>
        <dbReference type="SAM" id="MobiDB-lite"/>
    </source>
</evidence>
<keyword evidence="4" id="KW-1185">Reference proteome</keyword>
<feature type="compositionally biased region" description="Polar residues" evidence="2">
    <location>
        <begin position="486"/>
        <end position="509"/>
    </location>
</feature>
<comment type="caution">
    <text evidence="3">The sequence shown here is derived from an EMBL/GenBank/DDBJ whole genome shotgun (WGS) entry which is preliminary data.</text>
</comment>
<dbReference type="PANTHER" id="PTHR31315">
    <property type="entry name" value="PROTEIN SIP5"/>
    <property type="match status" value="1"/>
</dbReference>
<dbReference type="PANTHER" id="PTHR31315:SF1">
    <property type="entry name" value="PROTEIN SIP5"/>
    <property type="match status" value="1"/>
</dbReference>
<organism evidence="3 4">
    <name type="scientific">Uncinula necator</name>
    <name type="common">Grape powdery mildew</name>
    <dbReference type="NCBI Taxonomy" id="52586"/>
    <lineage>
        <taxon>Eukaryota</taxon>
        <taxon>Fungi</taxon>
        <taxon>Dikarya</taxon>
        <taxon>Ascomycota</taxon>
        <taxon>Pezizomycotina</taxon>
        <taxon>Leotiomycetes</taxon>
        <taxon>Erysiphales</taxon>
        <taxon>Erysiphaceae</taxon>
        <taxon>Erysiphe</taxon>
    </lineage>
</organism>
<feature type="region of interest" description="Disordered" evidence="2">
    <location>
        <begin position="483"/>
        <end position="521"/>
    </location>
</feature>
<dbReference type="Proteomes" id="UP000030854">
    <property type="component" value="Unassembled WGS sequence"/>
</dbReference>
<evidence type="ECO:0000256" key="1">
    <source>
        <dbReference type="ARBA" id="ARBA00010402"/>
    </source>
</evidence>
<sequence length="551" mass="61372">MGNNSTKEARGSDLTSVHGNNEVPDTSIPSASSAHRHHSQAHSPRQMRENRTDLFFLGIGSNSNHSVPERRETKQERDARKLDKERQARVKERERSLKEEHVDGGFLVTMGIYTGVEDFNKAIVRQLMIERRIAPFWRGLNEYSESWTESQLIAASRGIPILAAHDMPQESSQIVPQTCSDHSVQGLGMMDLIPTNSSLATSGESSKLYSSTNMVSDVASKSLLNDHPNQSSSFRPRSKTIASLTNASQGLEYYDKIPKEVNLPHDPHVNGQPIEVVLYKNVVDCPICFLSYPPYLNKTRCCDQPVCSECFVQIKRPDPHPPELNHSSPSHVSEGPTYEAESLVSKPACCPYCQQPDFGVIYEPPGFRRGLVYINDSHENSKSFPNFLISLPESPETNKSLQPSVTSYKRRTTSISPNAPTVITTDRIRPDWAIKLANARSYMARRSAAATALHTAAYLMGSGNTDTRSFSFRSSRLARSIGADIGTSSGSATSYQGEHDNAVNTSDRTSQNRKESHRNEAINQMNRIQDIEELMVMEAIRLSLATEDERM</sequence>
<gene>
    <name evidence="3" type="ORF">EV44_g0713</name>
</gene>